<dbReference type="Gene3D" id="3.40.190.10">
    <property type="entry name" value="Periplasmic binding protein-like II"/>
    <property type="match status" value="1"/>
</dbReference>
<dbReference type="RefSeq" id="XP_015175803.1">
    <property type="nucleotide sequence ID" value="XM_015320317.1"/>
</dbReference>
<organism evidence="12 13">
    <name type="scientific">Polistes dominula</name>
    <name type="common">European paper wasp</name>
    <name type="synonym">Vespa dominula</name>
    <dbReference type="NCBI Taxonomy" id="743375"/>
    <lineage>
        <taxon>Eukaryota</taxon>
        <taxon>Metazoa</taxon>
        <taxon>Ecdysozoa</taxon>
        <taxon>Arthropoda</taxon>
        <taxon>Hexapoda</taxon>
        <taxon>Insecta</taxon>
        <taxon>Pterygota</taxon>
        <taxon>Neoptera</taxon>
        <taxon>Endopterygota</taxon>
        <taxon>Hymenoptera</taxon>
        <taxon>Apocrita</taxon>
        <taxon>Aculeata</taxon>
        <taxon>Vespoidea</taxon>
        <taxon>Vespidae</taxon>
        <taxon>Polistinae</taxon>
        <taxon>Polistini</taxon>
        <taxon>Polistes</taxon>
    </lineage>
</organism>
<evidence type="ECO:0000313" key="12">
    <source>
        <dbReference type="Proteomes" id="UP000694924"/>
    </source>
</evidence>
<feature type="domain" description="Ionotropic glutamate receptor L-glutamate and glycine-binding" evidence="11">
    <location>
        <begin position="159"/>
        <end position="251"/>
    </location>
</feature>
<keyword evidence="10" id="KW-0407">Ion channel</keyword>
<evidence type="ECO:0000256" key="5">
    <source>
        <dbReference type="ARBA" id="ARBA00023065"/>
    </source>
</evidence>
<keyword evidence="9" id="KW-1071">Ligand-gated ion channel</keyword>
<evidence type="ECO:0000256" key="9">
    <source>
        <dbReference type="ARBA" id="ARBA00023286"/>
    </source>
</evidence>
<proteinExistence type="predicted"/>
<feature type="non-terminal residue" evidence="13">
    <location>
        <position position="358"/>
    </location>
</feature>
<dbReference type="SUPFAM" id="SSF53850">
    <property type="entry name" value="Periplasmic binding protein-like II"/>
    <property type="match status" value="1"/>
</dbReference>
<gene>
    <name evidence="13" type="primary">LOC107066062</name>
</gene>
<reference evidence="13" key="1">
    <citation type="submission" date="2025-08" db="UniProtKB">
        <authorList>
            <consortium name="RefSeq"/>
        </authorList>
    </citation>
    <scope>IDENTIFICATION</scope>
    <source>
        <tissue evidence="13">Whole body</tissue>
    </source>
</reference>
<keyword evidence="4" id="KW-1133">Transmembrane helix</keyword>
<evidence type="ECO:0000256" key="8">
    <source>
        <dbReference type="ARBA" id="ARBA00023180"/>
    </source>
</evidence>
<protein>
    <submittedName>
        <fullName evidence="13">Uncharacterized protein LOC107066062</fullName>
    </submittedName>
</protein>
<dbReference type="Proteomes" id="UP000694924">
    <property type="component" value="Unplaced"/>
</dbReference>
<dbReference type="InterPro" id="IPR019594">
    <property type="entry name" value="Glu/Gly-bd"/>
</dbReference>
<evidence type="ECO:0000256" key="7">
    <source>
        <dbReference type="ARBA" id="ARBA00023170"/>
    </source>
</evidence>
<evidence type="ECO:0000256" key="10">
    <source>
        <dbReference type="ARBA" id="ARBA00023303"/>
    </source>
</evidence>
<evidence type="ECO:0000256" key="2">
    <source>
        <dbReference type="ARBA" id="ARBA00022448"/>
    </source>
</evidence>
<evidence type="ECO:0000256" key="3">
    <source>
        <dbReference type="ARBA" id="ARBA00022692"/>
    </source>
</evidence>
<dbReference type="GeneID" id="107066062"/>
<keyword evidence="12" id="KW-1185">Reference proteome</keyword>
<keyword evidence="6" id="KW-0472">Membrane</keyword>
<evidence type="ECO:0000259" key="11">
    <source>
        <dbReference type="Pfam" id="PF10613"/>
    </source>
</evidence>
<keyword evidence="8" id="KW-0325">Glycoprotein</keyword>
<keyword evidence="7" id="KW-0675">Receptor</keyword>
<keyword evidence="5" id="KW-0406">Ion transport</keyword>
<accession>A0ABM1I6G6</accession>
<keyword evidence="2" id="KW-0813">Transport</keyword>
<evidence type="ECO:0000256" key="6">
    <source>
        <dbReference type="ARBA" id="ARBA00023136"/>
    </source>
</evidence>
<dbReference type="Pfam" id="PF10613">
    <property type="entry name" value="Lig_chan-Glu_bd"/>
    <property type="match status" value="1"/>
</dbReference>
<evidence type="ECO:0000256" key="1">
    <source>
        <dbReference type="ARBA" id="ARBA00004141"/>
    </source>
</evidence>
<keyword evidence="3" id="KW-0812">Transmembrane</keyword>
<evidence type="ECO:0000256" key="4">
    <source>
        <dbReference type="ARBA" id="ARBA00022989"/>
    </source>
</evidence>
<comment type="subcellular location">
    <subcellularLocation>
        <location evidence="1">Membrane</location>
        <topology evidence="1">Multi-pass membrane protein</topology>
    </subcellularLocation>
</comment>
<name>A0ABM1I6G6_POLDO</name>
<sequence>MKDMEMTTMLLKWTRALSREGFTTTNLYFSELHKSSYYVKQILRPHYIAIITNYDSINEFSLATSTFDMSYPIWLVIFFYEGHGLDYCHSPPGNIFHLTFNTEMLVRCGTENTLSEWYSLDTNQTDIDYLATWNSDEGFVQRVSGSLYERRNNLRGSIIRVVTVKESQFINLNEDNELDGIFGILFKELSVALNFSYIISEVSGHGSWNKQENSWNEALNKIISGHADISLADFSMTSVRMNNFDFSLPIIIGENNLFFREPEKFTIKWSSYFRSSKDPQAKEIMKLMIEKENLPINLIDGFRKICDNHKLTLYSYYDMKRDIYFKMPCNVNYIKTGILENLAFILSKNYPFTGVINA</sequence>
<evidence type="ECO:0000313" key="13">
    <source>
        <dbReference type="RefSeq" id="XP_015175803.1"/>
    </source>
</evidence>